<keyword evidence="4 10" id="KW-0547">Nucleotide-binding</keyword>
<evidence type="ECO:0000313" key="14">
    <source>
        <dbReference type="EMBL" id="MFC6238718.1"/>
    </source>
</evidence>
<evidence type="ECO:0000256" key="8">
    <source>
        <dbReference type="ARBA" id="ARBA00023306"/>
    </source>
</evidence>
<keyword evidence="2 10" id="KW-0436">Ligase</keyword>
<dbReference type="InterPro" id="IPR005863">
    <property type="entry name" value="UDP-N-AcMur_synth"/>
</dbReference>
<dbReference type="Pfam" id="PF08245">
    <property type="entry name" value="Mur_ligase_M"/>
    <property type="match status" value="1"/>
</dbReference>
<dbReference type="Gene3D" id="3.40.1390.10">
    <property type="entry name" value="MurE/MurF, N-terminal domain"/>
    <property type="match status" value="1"/>
</dbReference>
<keyword evidence="6 10" id="KW-0133">Cell shape</keyword>
<feature type="binding site" evidence="10">
    <location>
        <begin position="110"/>
        <end position="116"/>
    </location>
    <ligand>
        <name>ATP</name>
        <dbReference type="ChEBI" id="CHEBI:30616"/>
    </ligand>
</feature>
<protein>
    <recommendedName>
        <fullName evidence="10 11">UDP-N-acetylmuramoyl-tripeptide--D-alanyl-D-alanine ligase</fullName>
        <ecNumber evidence="10 11">6.3.2.10</ecNumber>
    </recommendedName>
    <alternativeName>
        <fullName evidence="10">D-alanyl-D-alanine-adding enzyme</fullName>
    </alternativeName>
</protein>
<keyword evidence="9 10" id="KW-0961">Cell wall biogenesis/degradation</keyword>
<keyword evidence="5 10" id="KW-0067">ATP-binding</keyword>
<dbReference type="InterPro" id="IPR036615">
    <property type="entry name" value="Mur_ligase_C_dom_sf"/>
</dbReference>
<comment type="subcellular location">
    <subcellularLocation>
        <location evidence="10 11">Cytoplasm</location>
    </subcellularLocation>
</comment>
<organism evidence="14 15">
    <name type="scientific">Longivirga aurantiaca</name>
    <dbReference type="NCBI Taxonomy" id="1837743"/>
    <lineage>
        <taxon>Bacteria</taxon>
        <taxon>Bacillati</taxon>
        <taxon>Actinomycetota</taxon>
        <taxon>Actinomycetes</taxon>
        <taxon>Sporichthyales</taxon>
        <taxon>Sporichthyaceae</taxon>
        <taxon>Longivirga</taxon>
    </lineage>
</organism>
<dbReference type="Gene3D" id="3.40.1190.10">
    <property type="entry name" value="Mur-like, catalytic domain"/>
    <property type="match status" value="1"/>
</dbReference>
<dbReference type="EMBL" id="JBHSTI010000008">
    <property type="protein sequence ID" value="MFC6238718.1"/>
    <property type="molecule type" value="Genomic_DNA"/>
</dbReference>
<dbReference type="EC" id="6.3.2.10" evidence="10 11"/>
<keyword evidence="7 10" id="KW-0573">Peptidoglycan synthesis</keyword>
<dbReference type="RefSeq" id="WP_386767171.1">
    <property type="nucleotide sequence ID" value="NZ_JBHSTI010000008.1"/>
</dbReference>
<dbReference type="HAMAP" id="MF_02019">
    <property type="entry name" value="MurF"/>
    <property type="match status" value="1"/>
</dbReference>
<comment type="function">
    <text evidence="10 11">Involved in cell wall formation. Catalyzes the final step in the synthesis of UDP-N-acetylmuramoyl-pentapeptide, the precursor of murein.</text>
</comment>
<evidence type="ECO:0000259" key="13">
    <source>
        <dbReference type="Pfam" id="PF08245"/>
    </source>
</evidence>
<comment type="catalytic activity">
    <reaction evidence="10 11">
        <text>D-alanyl-D-alanine + UDP-N-acetyl-alpha-D-muramoyl-L-alanyl-gamma-D-glutamyl-meso-2,6-diaminopimelate + ATP = UDP-N-acetyl-alpha-D-muramoyl-L-alanyl-gamma-D-glutamyl-meso-2,6-diaminopimeloyl-D-alanyl-D-alanine + ADP + phosphate + H(+)</text>
        <dbReference type="Rhea" id="RHEA:28374"/>
        <dbReference type="ChEBI" id="CHEBI:15378"/>
        <dbReference type="ChEBI" id="CHEBI:30616"/>
        <dbReference type="ChEBI" id="CHEBI:43474"/>
        <dbReference type="ChEBI" id="CHEBI:57822"/>
        <dbReference type="ChEBI" id="CHEBI:61386"/>
        <dbReference type="ChEBI" id="CHEBI:83905"/>
        <dbReference type="ChEBI" id="CHEBI:456216"/>
        <dbReference type="EC" id="6.3.2.10"/>
    </reaction>
</comment>
<gene>
    <name evidence="10 14" type="primary">murF</name>
    <name evidence="14" type="ORF">ACFQGU_12590</name>
</gene>
<evidence type="ECO:0000256" key="9">
    <source>
        <dbReference type="ARBA" id="ARBA00023316"/>
    </source>
</evidence>
<evidence type="ECO:0000256" key="5">
    <source>
        <dbReference type="ARBA" id="ARBA00022840"/>
    </source>
</evidence>
<accession>A0ABW1T3X8</accession>
<keyword evidence="1 10" id="KW-0963">Cytoplasm</keyword>
<keyword evidence="3 10" id="KW-0132">Cell division</keyword>
<dbReference type="Gene3D" id="3.90.190.20">
    <property type="entry name" value="Mur ligase, C-terminal domain"/>
    <property type="match status" value="1"/>
</dbReference>
<dbReference type="NCBIfam" id="TIGR01143">
    <property type="entry name" value="murF"/>
    <property type="match status" value="1"/>
</dbReference>
<dbReference type="SUPFAM" id="SSF53244">
    <property type="entry name" value="MurD-like peptide ligases, peptide-binding domain"/>
    <property type="match status" value="1"/>
</dbReference>
<evidence type="ECO:0000256" key="4">
    <source>
        <dbReference type="ARBA" id="ARBA00022741"/>
    </source>
</evidence>
<dbReference type="InterPro" id="IPR004101">
    <property type="entry name" value="Mur_ligase_C"/>
</dbReference>
<evidence type="ECO:0000256" key="7">
    <source>
        <dbReference type="ARBA" id="ARBA00022984"/>
    </source>
</evidence>
<dbReference type="InterPro" id="IPR036565">
    <property type="entry name" value="Mur-like_cat_sf"/>
</dbReference>
<evidence type="ECO:0000256" key="10">
    <source>
        <dbReference type="HAMAP-Rule" id="MF_02019"/>
    </source>
</evidence>
<sequence length="469" mass="47227">MIALTLGDVAAAVGGRLVGGAEPATRVTGFSTDSRSAHDGDLFVAVVGEHHDAHDFAGQAVAGGAVAALASRALDVPSVVVDDDAVLALGRLARWVVGRMPDLVVVGITGSSGKTSTKDLMAQVVVELGPVVAPQGSFNTEVGLPLTALQVDESTRVLVSEMGARGLGHIAYLCTVTPPRIGVVLNVGSAHVGEFGSRENIAVTKGELVEAVPPAADGGVAVLNADDDLVAAMAPRTRGRVVLYGRSAAAQVRAVDETMDDEGRPGFTLVAPGVREPVSLRLFGAHQVSNALAVAAVALELGIPGDIVARRLSGATAESRWRMEVSTTASGVTVVNDAYNANPESVVAALDALVAMSAATATRPARRSWAVLGEMRELGAGAEAAHEAVGRAAAERGVDRVVAVGEGASGVARGAKGVGGATVVMVAADVPRAVEIVAGDVAPGDVVLVKASRAAGLERLALALTEVPA</sequence>
<evidence type="ECO:0000256" key="6">
    <source>
        <dbReference type="ARBA" id="ARBA00022960"/>
    </source>
</evidence>
<evidence type="ECO:0000256" key="3">
    <source>
        <dbReference type="ARBA" id="ARBA00022618"/>
    </source>
</evidence>
<evidence type="ECO:0000259" key="12">
    <source>
        <dbReference type="Pfam" id="PF02875"/>
    </source>
</evidence>
<dbReference type="PANTHER" id="PTHR43024:SF1">
    <property type="entry name" value="UDP-N-ACETYLMURAMOYL-TRIPEPTIDE--D-ALANYL-D-ALANINE LIGASE"/>
    <property type="match status" value="1"/>
</dbReference>
<feature type="domain" description="Mur ligase C-terminal" evidence="12">
    <location>
        <begin position="322"/>
        <end position="453"/>
    </location>
</feature>
<name>A0ABW1T3X8_9ACTN</name>
<dbReference type="InterPro" id="IPR035911">
    <property type="entry name" value="MurE/MurF_N"/>
</dbReference>
<evidence type="ECO:0000256" key="11">
    <source>
        <dbReference type="RuleBase" id="RU004136"/>
    </source>
</evidence>
<dbReference type="Proteomes" id="UP001596138">
    <property type="component" value="Unassembled WGS sequence"/>
</dbReference>
<keyword evidence="8 10" id="KW-0131">Cell cycle</keyword>
<dbReference type="InterPro" id="IPR013221">
    <property type="entry name" value="Mur_ligase_cen"/>
</dbReference>
<comment type="pathway">
    <text evidence="10 11">Cell wall biogenesis; peptidoglycan biosynthesis.</text>
</comment>
<evidence type="ECO:0000256" key="1">
    <source>
        <dbReference type="ARBA" id="ARBA00022490"/>
    </source>
</evidence>
<dbReference type="PANTHER" id="PTHR43024">
    <property type="entry name" value="UDP-N-ACETYLMURAMOYL-TRIPEPTIDE--D-ALANYL-D-ALANINE LIGASE"/>
    <property type="match status" value="1"/>
</dbReference>
<dbReference type="SUPFAM" id="SSF63418">
    <property type="entry name" value="MurE/MurF N-terminal domain"/>
    <property type="match status" value="1"/>
</dbReference>
<keyword evidence="15" id="KW-1185">Reference proteome</keyword>
<dbReference type="InterPro" id="IPR051046">
    <property type="entry name" value="MurCDEF_CellWall_CoF430Synth"/>
</dbReference>
<evidence type="ECO:0000256" key="2">
    <source>
        <dbReference type="ARBA" id="ARBA00022598"/>
    </source>
</evidence>
<reference evidence="15" key="1">
    <citation type="journal article" date="2019" name="Int. J. Syst. Evol. Microbiol.">
        <title>The Global Catalogue of Microorganisms (GCM) 10K type strain sequencing project: providing services to taxonomists for standard genome sequencing and annotation.</title>
        <authorList>
            <consortium name="The Broad Institute Genomics Platform"/>
            <consortium name="The Broad Institute Genome Sequencing Center for Infectious Disease"/>
            <person name="Wu L."/>
            <person name="Ma J."/>
        </authorList>
    </citation>
    <scope>NUCLEOTIDE SEQUENCE [LARGE SCALE GENOMIC DNA]</scope>
    <source>
        <strain evidence="15">CGMCC 4.7317</strain>
    </source>
</reference>
<dbReference type="Pfam" id="PF02875">
    <property type="entry name" value="Mur_ligase_C"/>
    <property type="match status" value="1"/>
</dbReference>
<comment type="similarity">
    <text evidence="10">Belongs to the MurCDEF family. MurF subfamily.</text>
</comment>
<dbReference type="SUPFAM" id="SSF53623">
    <property type="entry name" value="MurD-like peptide ligases, catalytic domain"/>
    <property type="match status" value="1"/>
</dbReference>
<comment type="caution">
    <text evidence="14">The sequence shown here is derived from an EMBL/GenBank/DDBJ whole genome shotgun (WGS) entry which is preliminary data.</text>
</comment>
<dbReference type="GO" id="GO:0047480">
    <property type="term" value="F:UDP-N-acetylmuramoyl-tripeptide-D-alanyl-D-alanine ligase activity"/>
    <property type="evidence" value="ECO:0007669"/>
    <property type="project" value="UniProtKB-EC"/>
</dbReference>
<feature type="domain" description="Mur ligase central" evidence="13">
    <location>
        <begin position="108"/>
        <end position="298"/>
    </location>
</feature>
<evidence type="ECO:0000313" key="15">
    <source>
        <dbReference type="Proteomes" id="UP001596138"/>
    </source>
</evidence>
<proteinExistence type="inferred from homology"/>